<protein>
    <recommendedName>
        <fullName evidence="3">Transglutaminase-like superfamily protein</fullName>
    </recommendedName>
</protein>
<organism evidence="1 2">
    <name type="scientific">Lignipirellula cremea</name>
    <dbReference type="NCBI Taxonomy" id="2528010"/>
    <lineage>
        <taxon>Bacteria</taxon>
        <taxon>Pseudomonadati</taxon>
        <taxon>Planctomycetota</taxon>
        <taxon>Planctomycetia</taxon>
        <taxon>Pirellulales</taxon>
        <taxon>Pirellulaceae</taxon>
        <taxon>Lignipirellula</taxon>
    </lineage>
</organism>
<dbReference type="Proteomes" id="UP000317648">
    <property type="component" value="Chromosome"/>
</dbReference>
<keyword evidence="2" id="KW-1185">Reference proteome</keyword>
<evidence type="ECO:0000313" key="2">
    <source>
        <dbReference type="Proteomes" id="UP000317648"/>
    </source>
</evidence>
<dbReference type="SUPFAM" id="SSF54001">
    <property type="entry name" value="Cysteine proteinases"/>
    <property type="match status" value="1"/>
</dbReference>
<gene>
    <name evidence="1" type="ORF">Pla8534_45520</name>
</gene>
<dbReference type="OrthoDB" id="5166556at2"/>
<name>A0A518DY53_9BACT</name>
<dbReference type="InterPro" id="IPR038765">
    <property type="entry name" value="Papain-like_cys_pep_sf"/>
</dbReference>
<reference evidence="1 2" key="1">
    <citation type="submission" date="2019-02" db="EMBL/GenBank/DDBJ databases">
        <title>Deep-cultivation of Planctomycetes and their phenomic and genomic characterization uncovers novel biology.</title>
        <authorList>
            <person name="Wiegand S."/>
            <person name="Jogler M."/>
            <person name="Boedeker C."/>
            <person name="Pinto D."/>
            <person name="Vollmers J."/>
            <person name="Rivas-Marin E."/>
            <person name="Kohn T."/>
            <person name="Peeters S.H."/>
            <person name="Heuer A."/>
            <person name="Rast P."/>
            <person name="Oberbeckmann S."/>
            <person name="Bunk B."/>
            <person name="Jeske O."/>
            <person name="Meyerdierks A."/>
            <person name="Storesund J.E."/>
            <person name="Kallscheuer N."/>
            <person name="Luecker S."/>
            <person name="Lage O.M."/>
            <person name="Pohl T."/>
            <person name="Merkel B.J."/>
            <person name="Hornburger P."/>
            <person name="Mueller R.-W."/>
            <person name="Bruemmer F."/>
            <person name="Labrenz M."/>
            <person name="Spormann A.M."/>
            <person name="Op den Camp H."/>
            <person name="Overmann J."/>
            <person name="Amann R."/>
            <person name="Jetten M.S.M."/>
            <person name="Mascher T."/>
            <person name="Medema M.H."/>
            <person name="Devos D.P."/>
            <person name="Kaster A.-K."/>
            <person name="Ovreas L."/>
            <person name="Rohde M."/>
            <person name="Galperin M.Y."/>
            <person name="Jogler C."/>
        </authorList>
    </citation>
    <scope>NUCLEOTIDE SEQUENCE [LARGE SCALE GENOMIC DNA]</scope>
    <source>
        <strain evidence="1 2">Pla85_3_4</strain>
    </source>
</reference>
<evidence type="ECO:0008006" key="3">
    <source>
        <dbReference type="Google" id="ProtNLM"/>
    </source>
</evidence>
<dbReference type="KEGG" id="lcre:Pla8534_45520"/>
<proteinExistence type="predicted"/>
<sequence>MPALSPVSKVGVRSALLSGLSALAFSVLLLPGFVIGAETHTWTATELFEQSVTQDVVLSPAGKIELPSGTLIEDDGPAAGFSYYSNAEKLTAGKLLRKVLVVDRPAARSAQLLVARGGDLQVELNGKKLALGEPEKLGHYWNAYAIDPKLLKQGENAFVISGSGMLWIARDEEYAAGSLTRTHHPNRSARSLDGGKTWDDHSLGDDGGVDGEYNVRLALDQTLPQGKVTTSVIDQGNLGGGGIGPQLTKTGPLEIACQIQKSDQQSVALRIRSSDSPLFTDTEPAWQTVTADLQQKATVDKLAGRYFQLEFTLQTEDPLSSPQLGSLQVSTTAEQVPTTAHWNAEESDNRPLVRSSIPFLHEDFLHPKLKRLREDYQLDEVVAGSESEFELVCRLAAWSHGCWPKLGHLKEVYPSWDASEILKKHTDGTPVGGFCNQFSLVFLQACQSFGVPGRIVSIGPGSRVDLVRGGHETVELWSNQFQKWIYLDGDASCYIRDEETKIPLSLLELRDVQLQSLAGKPARKIKLVSLTETRHSWKDTLGIHPFFEVRMVPRSNFLSQASPVPLNQGMRGWFWTGHAVWSDDQLADRPIYSQRIRKRANFEWTLNRAHLTLEATADPKVVRVFAETETPHLAALDAVIDGAKAMQVEPSFLWTLHEGENCLTVTPRNTADRSGIPCTVVLDFPGN</sequence>
<dbReference type="AlphaFoldDB" id="A0A518DY53"/>
<accession>A0A518DY53</accession>
<evidence type="ECO:0000313" key="1">
    <source>
        <dbReference type="EMBL" id="QDU96731.1"/>
    </source>
</evidence>
<dbReference type="EMBL" id="CP036433">
    <property type="protein sequence ID" value="QDU96731.1"/>
    <property type="molecule type" value="Genomic_DNA"/>
</dbReference>
<dbReference type="RefSeq" id="WP_145055342.1">
    <property type="nucleotide sequence ID" value="NZ_CP036433.1"/>
</dbReference>